<evidence type="ECO:0000313" key="4">
    <source>
        <dbReference type="EMBL" id="CAJ0584249.1"/>
    </source>
</evidence>
<evidence type="ECO:0000259" key="3">
    <source>
        <dbReference type="SMART" id="SM01048"/>
    </source>
</evidence>
<comment type="caution">
    <text evidence="4">The sequence shown here is derived from an EMBL/GenBank/DDBJ whole genome shotgun (WGS) entry which is preliminary data.</text>
</comment>
<evidence type="ECO:0000313" key="5">
    <source>
        <dbReference type="Proteomes" id="UP001177023"/>
    </source>
</evidence>
<dbReference type="InterPro" id="IPR002601">
    <property type="entry name" value="C6_domain"/>
</dbReference>
<keyword evidence="5" id="KW-1185">Reference proteome</keyword>
<proteinExistence type="predicted"/>
<name>A0AA36DAQ4_9BILA</name>
<feature type="compositionally biased region" description="Low complexity" evidence="1">
    <location>
        <begin position="273"/>
        <end position="289"/>
    </location>
</feature>
<dbReference type="PANTHER" id="PTHR21629">
    <property type="entry name" value="C6 DOMAIN-CONTAINING PROTEIN"/>
    <property type="match status" value="1"/>
</dbReference>
<feature type="chain" id="PRO_5041223706" description="C6 domain-containing protein" evidence="2">
    <location>
        <begin position="21"/>
        <end position="340"/>
    </location>
</feature>
<dbReference type="AlphaFoldDB" id="A0AA36DAQ4"/>
<sequence length="340" mass="35269">MTKVLLTAGLLPLLVHVVLPCIRTVPSSTATTTTTTTTATTTTTTTTDPTNLCATCDRSLITVDLTEDGTVEPTSDVITTDASGCSVRTFTCDSTTDGAQVVISFNNDDAGTKSGFDTVQDTVTCNSDGMADGCSVTYTCTADDPEFQSTISLDLDASGTFNHATHDGFLETMRQFLCIGLVFVLLNTVDTCIRTVPTPTPGPGTTCNCGATPTVDTTTDGVSSFTDINESADGCSVTYTCTATDPEITSVISFDDDTLGNTDACIRMQNPGTTTKRPTTTTTTPTTTTTTKATPVCNCPTPPTIDRTSASAAAFSGIVVNADCSRTYTCTRGAAQAEIS</sequence>
<protein>
    <recommendedName>
        <fullName evidence="3">C6 domain-containing protein</fullName>
    </recommendedName>
</protein>
<feature type="non-terminal residue" evidence="4">
    <location>
        <position position="1"/>
    </location>
</feature>
<organism evidence="4 5">
    <name type="scientific">Mesorhabditis spiculigera</name>
    <dbReference type="NCBI Taxonomy" id="96644"/>
    <lineage>
        <taxon>Eukaryota</taxon>
        <taxon>Metazoa</taxon>
        <taxon>Ecdysozoa</taxon>
        <taxon>Nematoda</taxon>
        <taxon>Chromadorea</taxon>
        <taxon>Rhabditida</taxon>
        <taxon>Rhabditina</taxon>
        <taxon>Rhabditomorpha</taxon>
        <taxon>Rhabditoidea</taxon>
        <taxon>Rhabditidae</taxon>
        <taxon>Mesorhabditinae</taxon>
        <taxon>Mesorhabditis</taxon>
    </lineage>
</organism>
<dbReference type="SMART" id="SM01048">
    <property type="entry name" value="C6"/>
    <property type="match status" value="1"/>
</dbReference>
<dbReference type="PANTHER" id="PTHR21629:SF5">
    <property type="entry name" value="C6 DOMAIN-CONTAINING PROTEIN"/>
    <property type="match status" value="1"/>
</dbReference>
<evidence type="ECO:0000256" key="1">
    <source>
        <dbReference type="SAM" id="MobiDB-lite"/>
    </source>
</evidence>
<dbReference type="EMBL" id="CATQJA010002689">
    <property type="protein sequence ID" value="CAJ0584249.1"/>
    <property type="molecule type" value="Genomic_DNA"/>
</dbReference>
<keyword evidence="2" id="KW-0732">Signal</keyword>
<feature type="signal peptide" evidence="2">
    <location>
        <begin position="1"/>
        <end position="20"/>
    </location>
</feature>
<evidence type="ECO:0000256" key="2">
    <source>
        <dbReference type="SAM" id="SignalP"/>
    </source>
</evidence>
<dbReference type="Proteomes" id="UP001177023">
    <property type="component" value="Unassembled WGS sequence"/>
</dbReference>
<gene>
    <name evidence="4" type="ORF">MSPICULIGERA_LOCUS22309</name>
</gene>
<reference evidence="4" key="1">
    <citation type="submission" date="2023-06" db="EMBL/GenBank/DDBJ databases">
        <authorList>
            <person name="Delattre M."/>
        </authorList>
    </citation>
    <scope>NUCLEOTIDE SEQUENCE</scope>
    <source>
        <strain evidence="4">AF72</strain>
    </source>
</reference>
<feature type="domain" description="C6" evidence="3">
    <location>
        <begin position="53"/>
        <end position="140"/>
    </location>
</feature>
<accession>A0AA36DAQ4</accession>
<feature type="region of interest" description="Disordered" evidence="1">
    <location>
        <begin position="267"/>
        <end position="289"/>
    </location>
</feature>